<sequence length="366" mass="41019">MSQDSSINDSSLMLDDSISFSNRFDFEETIRQIQEQSKKVSNHLNQYSKYLAPSPKVEKEQQSIKPTTTTSNKQSSPTANYYTSVPTTTTTRPPSVNSVSMEAKQSITSGSGSNSLHNPTKSVQSVATPLTSKYSPSDPIEALMRDFRNEVKDIDNCIHHSNDTPESYKYDSLYKDEETDGYEEEPEYSLYNTSTPINESVKKSNRLVTESMSKFKRMNEHDSQPILPNKPPTSSHRLGAHNDSVFSPILNSSSKTSHTSSPMITFSTAEKSRVTDPDIMFTPQHLGGSGLFSSSNITNQEKQKQIVPQQSNQASSNTEMLLRIENIQLKDEISKLNSTVVSLQSRMEGMEKSMKQLFDLLTHQNK</sequence>
<dbReference type="VEuPathDB" id="AmoebaDB:NAEGRDRAFT_50738"/>
<proteinExistence type="predicted"/>
<feature type="compositionally biased region" description="Polar residues" evidence="1">
    <location>
        <begin position="103"/>
        <end position="134"/>
    </location>
</feature>
<dbReference type="GeneID" id="8851580"/>
<dbReference type="KEGG" id="ngr:NAEGRDRAFT_50738"/>
<dbReference type="InParanoid" id="D2VMC8"/>
<organism evidence="3">
    <name type="scientific">Naegleria gruberi</name>
    <name type="common">Amoeba</name>
    <dbReference type="NCBI Taxonomy" id="5762"/>
    <lineage>
        <taxon>Eukaryota</taxon>
        <taxon>Discoba</taxon>
        <taxon>Heterolobosea</taxon>
        <taxon>Tetramitia</taxon>
        <taxon>Eutetramitia</taxon>
        <taxon>Vahlkampfiidae</taxon>
        <taxon>Naegleria</taxon>
    </lineage>
</organism>
<name>D2VMC8_NAEGR</name>
<gene>
    <name evidence="2" type="ORF">NAEGRDRAFT_50738</name>
</gene>
<dbReference type="EMBL" id="GG738882">
    <property type="protein sequence ID" value="EFC41966.1"/>
    <property type="molecule type" value="Genomic_DNA"/>
</dbReference>
<dbReference type="RefSeq" id="XP_002674710.1">
    <property type="nucleotide sequence ID" value="XM_002674664.1"/>
</dbReference>
<feature type="compositionally biased region" description="Low complexity" evidence="1">
    <location>
        <begin position="83"/>
        <end position="100"/>
    </location>
</feature>
<feature type="region of interest" description="Disordered" evidence="1">
    <location>
        <begin position="35"/>
        <end position="134"/>
    </location>
</feature>
<accession>D2VMC8</accession>
<dbReference type="AlphaFoldDB" id="D2VMC8"/>
<keyword evidence="3" id="KW-1185">Reference proteome</keyword>
<feature type="compositionally biased region" description="Polar residues" evidence="1">
    <location>
        <begin position="63"/>
        <end position="82"/>
    </location>
</feature>
<protein>
    <submittedName>
        <fullName evidence="2">Predicted protein</fullName>
    </submittedName>
</protein>
<evidence type="ECO:0000313" key="2">
    <source>
        <dbReference type="EMBL" id="EFC41966.1"/>
    </source>
</evidence>
<dbReference type="Proteomes" id="UP000006671">
    <property type="component" value="Unassembled WGS sequence"/>
</dbReference>
<dbReference type="OMA" id="RMEGMEK"/>
<evidence type="ECO:0000256" key="1">
    <source>
        <dbReference type="SAM" id="MobiDB-lite"/>
    </source>
</evidence>
<evidence type="ECO:0000313" key="3">
    <source>
        <dbReference type="Proteomes" id="UP000006671"/>
    </source>
</evidence>
<reference evidence="2 3" key="1">
    <citation type="journal article" date="2010" name="Cell">
        <title>The genome of Naegleria gruberi illuminates early eukaryotic versatility.</title>
        <authorList>
            <person name="Fritz-Laylin L.K."/>
            <person name="Prochnik S.E."/>
            <person name="Ginger M.L."/>
            <person name="Dacks J.B."/>
            <person name="Carpenter M.L."/>
            <person name="Field M.C."/>
            <person name="Kuo A."/>
            <person name="Paredez A."/>
            <person name="Chapman J."/>
            <person name="Pham J."/>
            <person name="Shu S."/>
            <person name="Neupane R."/>
            <person name="Cipriano M."/>
            <person name="Mancuso J."/>
            <person name="Tu H."/>
            <person name="Salamov A."/>
            <person name="Lindquist E."/>
            <person name="Shapiro H."/>
            <person name="Lucas S."/>
            <person name="Grigoriev I.V."/>
            <person name="Cande W.Z."/>
            <person name="Fulton C."/>
            <person name="Rokhsar D.S."/>
            <person name="Dawson S.C."/>
        </authorList>
    </citation>
    <scope>NUCLEOTIDE SEQUENCE [LARGE SCALE GENOMIC DNA]</scope>
    <source>
        <strain evidence="2 3">NEG-M</strain>
    </source>
</reference>
<dbReference type="OrthoDB" id="10385812at2759"/>